<feature type="domain" description="ARID" evidence="5">
    <location>
        <begin position="311"/>
        <end position="422"/>
    </location>
</feature>
<dbReference type="Proteomes" id="UP001314263">
    <property type="component" value="Unassembled WGS sequence"/>
</dbReference>
<dbReference type="CDD" id="cd16100">
    <property type="entry name" value="ARID"/>
    <property type="match status" value="1"/>
</dbReference>
<evidence type="ECO:0000256" key="1">
    <source>
        <dbReference type="ARBA" id="ARBA00022723"/>
    </source>
</evidence>
<feature type="region of interest" description="Disordered" evidence="4">
    <location>
        <begin position="463"/>
        <end position="515"/>
    </location>
</feature>
<feature type="domain" description="CW-type" evidence="6">
    <location>
        <begin position="229"/>
        <end position="281"/>
    </location>
</feature>
<dbReference type="Pfam" id="PF01388">
    <property type="entry name" value="ARID"/>
    <property type="match status" value="1"/>
</dbReference>
<keyword evidence="8" id="KW-1185">Reference proteome</keyword>
<name>A0AAV1IAN5_9CHLO</name>
<dbReference type="InterPro" id="IPR040843">
    <property type="entry name" value="RAMA"/>
</dbReference>
<dbReference type="PANTHER" id="PTHR46694:SF1">
    <property type="entry name" value="AT-RICH INTERACTIVE DOMAIN-CONTAINING PROTEIN 4"/>
    <property type="match status" value="1"/>
</dbReference>
<feature type="region of interest" description="Disordered" evidence="4">
    <location>
        <begin position="909"/>
        <end position="989"/>
    </location>
</feature>
<feature type="compositionally biased region" description="Low complexity" evidence="4">
    <location>
        <begin position="809"/>
        <end position="821"/>
    </location>
</feature>
<proteinExistence type="predicted"/>
<keyword evidence="2" id="KW-0863">Zinc-finger</keyword>
<dbReference type="SMART" id="SM00501">
    <property type="entry name" value="BRIGHT"/>
    <property type="match status" value="1"/>
</dbReference>
<feature type="region of interest" description="Disordered" evidence="4">
    <location>
        <begin position="809"/>
        <end position="891"/>
    </location>
</feature>
<evidence type="ECO:0000313" key="8">
    <source>
        <dbReference type="Proteomes" id="UP001314263"/>
    </source>
</evidence>
<dbReference type="Gene3D" id="1.10.150.60">
    <property type="entry name" value="ARID DNA-binding domain"/>
    <property type="match status" value="1"/>
</dbReference>
<protein>
    <submittedName>
        <fullName evidence="7">Uncharacterized protein</fullName>
    </submittedName>
</protein>
<comment type="caution">
    <text evidence="7">The sequence shown here is derived from an EMBL/GenBank/DDBJ whole genome shotgun (WGS) entry which is preliminary data.</text>
</comment>
<feature type="compositionally biased region" description="Low complexity" evidence="4">
    <location>
        <begin position="963"/>
        <end position="973"/>
    </location>
</feature>
<feature type="region of interest" description="Disordered" evidence="4">
    <location>
        <begin position="103"/>
        <end position="217"/>
    </location>
</feature>
<reference evidence="7 8" key="1">
    <citation type="submission" date="2023-10" db="EMBL/GenBank/DDBJ databases">
        <authorList>
            <person name="Maclean D."/>
            <person name="Macfadyen A."/>
        </authorList>
    </citation>
    <scope>NUCLEOTIDE SEQUENCE [LARGE SCALE GENOMIC DNA]</scope>
</reference>
<evidence type="ECO:0000313" key="7">
    <source>
        <dbReference type="EMBL" id="CAK0783926.1"/>
    </source>
</evidence>
<dbReference type="GO" id="GO:0008270">
    <property type="term" value="F:zinc ion binding"/>
    <property type="evidence" value="ECO:0007669"/>
    <property type="project" value="UniProtKB-KW"/>
</dbReference>
<dbReference type="SUPFAM" id="SSF46774">
    <property type="entry name" value="ARID-like"/>
    <property type="match status" value="1"/>
</dbReference>
<keyword evidence="1" id="KW-0479">Metal-binding</keyword>
<dbReference type="GO" id="GO:0003677">
    <property type="term" value="F:DNA binding"/>
    <property type="evidence" value="ECO:0007669"/>
    <property type="project" value="InterPro"/>
</dbReference>
<dbReference type="InterPro" id="IPR036431">
    <property type="entry name" value="ARID_dom_sf"/>
</dbReference>
<feature type="compositionally biased region" description="Acidic residues" evidence="4">
    <location>
        <begin position="131"/>
        <end position="142"/>
    </location>
</feature>
<keyword evidence="3" id="KW-0862">Zinc</keyword>
<accession>A0AAV1IAN5</accession>
<dbReference type="PANTHER" id="PTHR46694">
    <property type="entry name" value="AT-RICH INTERACTIVE DOMAIN-CONTAINING PROTEIN 4"/>
    <property type="match status" value="1"/>
</dbReference>
<dbReference type="InterPro" id="IPR001606">
    <property type="entry name" value="ARID_dom"/>
</dbReference>
<dbReference type="Pfam" id="PF07496">
    <property type="entry name" value="zf-CW"/>
    <property type="match status" value="1"/>
</dbReference>
<dbReference type="AlphaFoldDB" id="A0AAV1IAN5"/>
<organism evidence="7 8">
    <name type="scientific">Coccomyxa viridis</name>
    <dbReference type="NCBI Taxonomy" id="1274662"/>
    <lineage>
        <taxon>Eukaryota</taxon>
        <taxon>Viridiplantae</taxon>
        <taxon>Chlorophyta</taxon>
        <taxon>core chlorophytes</taxon>
        <taxon>Trebouxiophyceae</taxon>
        <taxon>Trebouxiophyceae incertae sedis</taxon>
        <taxon>Coccomyxaceae</taxon>
        <taxon>Coccomyxa</taxon>
    </lineage>
</organism>
<feature type="compositionally biased region" description="Polar residues" evidence="4">
    <location>
        <begin position="104"/>
        <end position="114"/>
    </location>
</feature>
<evidence type="ECO:0000256" key="2">
    <source>
        <dbReference type="ARBA" id="ARBA00022771"/>
    </source>
</evidence>
<evidence type="ECO:0000256" key="4">
    <source>
        <dbReference type="SAM" id="MobiDB-lite"/>
    </source>
</evidence>
<dbReference type="Gene3D" id="3.30.40.100">
    <property type="match status" value="1"/>
</dbReference>
<feature type="compositionally biased region" description="Low complexity" evidence="4">
    <location>
        <begin position="1096"/>
        <end position="1110"/>
    </location>
</feature>
<dbReference type="PROSITE" id="PS51011">
    <property type="entry name" value="ARID"/>
    <property type="match status" value="1"/>
</dbReference>
<dbReference type="Pfam" id="PF18755">
    <property type="entry name" value="RAMA"/>
    <property type="match status" value="1"/>
</dbReference>
<dbReference type="PROSITE" id="PS51050">
    <property type="entry name" value="ZF_CW"/>
    <property type="match status" value="1"/>
</dbReference>
<dbReference type="InterPro" id="IPR011124">
    <property type="entry name" value="Znf_CW"/>
</dbReference>
<evidence type="ECO:0000256" key="3">
    <source>
        <dbReference type="ARBA" id="ARBA00022833"/>
    </source>
</evidence>
<gene>
    <name evidence="7" type="ORF">CVIRNUC_007127</name>
</gene>
<feature type="region of interest" description="Disordered" evidence="4">
    <location>
        <begin position="1039"/>
        <end position="1168"/>
    </location>
</feature>
<dbReference type="EMBL" id="CAUYUE010000009">
    <property type="protein sequence ID" value="CAK0783926.1"/>
    <property type="molecule type" value="Genomic_DNA"/>
</dbReference>
<evidence type="ECO:0000259" key="6">
    <source>
        <dbReference type="PROSITE" id="PS51050"/>
    </source>
</evidence>
<dbReference type="InterPro" id="IPR042293">
    <property type="entry name" value="ARID4"/>
</dbReference>
<evidence type="ECO:0000259" key="5">
    <source>
        <dbReference type="PROSITE" id="PS51011"/>
    </source>
</evidence>
<sequence length="1168" mass="126382">MADRRAFTLQPLVEAGVFDPGDNALSCSVGGVEYFADLGPAGEIIFEGQFFKSPSAFSVFVKRKVNPSRKADDGWTSCKYRGEPLSIYRPQLENLLGNEARSGLTASPLRSHTTAAKVRSKKRQGRREDSEYGEESSYDDGMEPSVGPGIEHSGRLSPVPQDNGMTDLMTTTTSAPSPRRTRRARVPAKLEDDGTFDEEVSGRQPVKQTSWSMPPVQHDMPQLQPYKSDLLTKTFVQCENMECGKWRKVPLGQVDHQGRWVCAMNPDPRYNICGAPQEYTNEEIDRELYEAAVENEHMRHLSQCTRLPLAQCTEQEFEEDLYTFLTHRGEVELANDLRNKRINCNNLPIDIFGLYREVIKHGGFVDNERYDDYNRWTGGINFGGKIFPKMKNYTPYNRATSVGNQLLNNYRKFLLNYEICHRSRDLGGPLATPSAVTEQPANSGALAVLADVAGNAREEMEVATQLKVPGQAKPSSSGRARKRSIDDFEEEDMYQPTNGRKRYRGTTVSASQEPDTQHFISALQKIEGSAGRYSPGSVLMAQDPTDLNRHWPVVVMGVSDLPGSIAGGACALQPGSSFPLSLADVSAKHRAEEAYPVLVLGTQSMGWVETGSCRRFSRSAGASALASLPQGTPNRGAFPVQCSQGTAANFLCAQALKVAMQLSCYAGNQQYLARQLARMASAELIGQRLLDLEGQIPAEQGLSCQNFELWHAWRRAVKRAESAAELLPQVLTLTMSVSAGILKQGATPQSLQEEVQHVLELQQDDAAQQDMGNYQPYCMGPSALGVDDAISAVQESIDWMRMRSYSLPAASSLPQSSLPQQRIRNGMRGPYRDPLKSSTVNTSYDDRGATPSSPGGGVPPVGLAQKRLMREAEPANSGHSGHTPKAQQRPDLLDMNVQSAWDLHHRQESGNMDARHGPMRAQQQPVQRGGRGNASRLQPVDRDASFGSGSGIPEAGLGGGTSGEATAGGSSSGRRTPDAQAPNRPVNLRTGSFRFQVIPPGADACDEAGRPVETPRYAAGTPFQHRPMAAMHVADPQELVGGNETDDDPQAPAVATDNEAEGSGAAGIPSQHTQEAPKPDSMSIGSAHPEIAARSGAQAEAGMEPGPEAATGHAGYASGGRELLAGGPHDGMGDTAAEAEDPSAVKEATQPVMHPARPLPHLPLMREV</sequence>